<dbReference type="Proteomes" id="UP000005239">
    <property type="component" value="Unassembled WGS sequence"/>
</dbReference>
<feature type="compositionally biased region" description="Low complexity" evidence="2">
    <location>
        <begin position="251"/>
        <end position="265"/>
    </location>
</feature>
<accession>A0A2A6CI97</accession>
<dbReference type="AlphaFoldDB" id="A0A2A6CI97"/>
<protein>
    <submittedName>
        <fullName evidence="3">Uncharacterized protein</fullName>
    </submittedName>
</protein>
<accession>A0A8R1YCW5</accession>
<evidence type="ECO:0000313" key="4">
    <source>
        <dbReference type="Proteomes" id="UP000005239"/>
    </source>
</evidence>
<gene>
    <name evidence="3" type="primary">WBGene00104096</name>
</gene>
<evidence type="ECO:0000313" key="3">
    <source>
        <dbReference type="EnsemblMetazoa" id="PPA14542.1"/>
    </source>
</evidence>
<reference evidence="4" key="1">
    <citation type="journal article" date="2008" name="Nat. Genet.">
        <title>The Pristionchus pacificus genome provides a unique perspective on nematode lifestyle and parasitism.</title>
        <authorList>
            <person name="Dieterich C."/>
            <person name="Clifton S.W."/>
            <person name="Schuster L.N."/>
            <person name="Chinwalla A."/>
            <person name="Delehaunty K."/>
            <person name="Dinkelacker I."/>
            <person name="Fulton L."/>
            <person name="Fulton R."/>
            <person name="Godfrey J."/>
            <person name="Minx P."/>
            <person name="Mitreva M."/>
            <person name="Roeseler W."/>
            <person name="Tian H."/>
            <person name="Witte H."/>
            <person name="Yang S.P."/>
            <person name="Wilson R.K."/>
            <person name="Sommer R.J."/>
        </authorList>
    </citation>
    <scope>NUCLEOTIDE SEQUENCE [LARGE SCALE GENOMIC DNA]</scope>
    <source>
        <strain evidence="4">PS312</strain>
    </source>
</reference>
<name>A0A2A6CI97_PRIPA</name>
<feature type="compositionally biased region" description="Acidic residues" evidence="2">
    <location>
        <begin position="274"/>
        <end position="288"/>
    </location>
</feature>
<dbReference type="EnsemblMetazoa" id="PPA14542.1">
    <property type="protein sequence ID" value="PPA14542.1"/>
    <property type="gene ID" value="WBGene00104096"/>
</dbReference>
<keyword evidence="1" id="KW-0175">Coiled coil</keyword>
<reference evidence="3" key="2">
    <citation type="submission" date="2022-06" db="UniProtKB">
        <authorList>
            <consortium name="EnsemblMetazoa"/>
        </authorList>
    </citation>
    <scope>IDENTIFICATION</scope>
    <source>
        <strain evidence="3">PS312</strain>
    </source>
</reference>
<feature type="region of interest" description="Disordered" evidence="2">
    <location>
        <begin position="1"/>
        <end position="24"/>
    </location>
</feature>
<evidence type="ECO:0000256" key="2">
    <source>
        <dbReference type="SAM" id="MobiDB-lite"/>
    </source>
</evidence>
<proteinExistence type="predicted"/>
<keyword evidence="4" id="KW-1185">Reference proteome</keyword>
<evidence type="ECO:0000256" key="1">
    <source>
        <dbReference type="SAM" id="Coils"/>
    </source>
</evidence>
<feature type="coiled-coil region" evidence="1">
    <location>
        <begin position="178"/>
        <end position="205"/>
    </location>
</feature>
<feature type="region of interest" description="Disordered" evidence="2">
    <location>
        <begin position="249"/>
        <end position="288"/>
    </location>
</feature>
<sequence>MKRSARPPGIPNMARPVLKASPSPKAASVSMWKEFEKCPEQQRSNFASRIATYVAELKGAHFNPIYRTSKVPICSAELAIQETTSARSQELDQILSQLQVMKFGMVYEQFTLNQTLANSAEEITELFAVDISARMRDVSCLGLPPPAEAHVAAGLREWQAKIDETPWSRSVRETLGEEAELLARRDELRASIDEKRRQIEAVNRIKRDERLADCKTREEAETLLNVTMGQMAVKDEDDLKSEIAKFRSLQLSSPPGSPAASSSSHHNADHDLLSDSDQEDQDDFLDTI</sequence>
<organism evidence="3 4">
    <name type="scientific">Pristionchus pacificus</name>
    <name type="common">Parasitic nematode worm</name>
    <dbReference type="NCBI Taxonomy" id="54126"/>
    <lineage>
        <taxon>Eukaryota</taxon>
        <taxon>Metazoa</taxon>
        <taxon>Ecdysozoa</taxon>
        <taxon>Nematoda</taxon>
        <taxon>Chromadorea</taxon>
        <taxon>Rhabditida</taxon>
        <taxon>Rhabditina</taxon>
        <taxon>Diplogasteromorpha</taxon>
        <taxon>Diplogasteroidea</taxon>
        <taxon>Neodiplogasteridae</taxon>
        <taxon>Pristionchus</taxon>
    </lineage>
</organism>